<dbReference type="AlphaFoldDB" id="A0A6G1K5J1"/>
<evidence type="ECO:0000313" key="2">
    <source>
        <dbReference type="EMBL" id="KAF2708030.1"/>
    </source>
</evidence>
<proteinExistence type="predicted"/>
<evidence type="ECO:0000313" key="3">
    <source>
        <dbReference type="Proteomes" id="UP000799428"/>
    </source>
</evidence>
<keyword evidence="1" id="KW-0812">Transmembrane</keyword>
<keyword evidence="3" id="KW-1185">Reference proteome</keyword>
<dbReference type="EMBL" id="MU005772">
    <property type="protein sequence ID" value="KAF2708030.1"/>
    <property type="molecule type" value="Genomic_DNA"/>
</dbReference>
<keyword evidence="1" id="KW-1133">Transmembrane helix</keyword>
<evidence type="ECO:0000256" key="1">
    <source>
        <dbReference type="SAM" id="Phobius"/>
    </source>
</evidence>
<protein>
    <submittedName>
        <fullName evidence="2">Uncharacterized protein</fullName>
    </submittedName>
</protein>
<dbReference type="Proteomes" id="UP000799428">
    <property type="component" value="Unassembled WGS sequence"/>
</dbReference>
<sequence>MISQLRPSALAKRAALINCFTMATRFIIVFHVLFSPSHTLFFFLSFFSFHRESASFPTITQSQSSTVFCHFSSPQALSQISQQRSLQPWSNMLTLRPRSCFTPGDC</sequence>
<organism evidence="2 3">
    <name type="scientific">Pleomassaria siparia CBS 279.74</name>
    <dbReference type="NCBI Taxonomy" id="1314801"/>
    <lineage>
        <taxon>Eukaryota</taxon>
        <taxon>Fungi</taxon>
        <taxon>Dikarya</taxon>
        <taxon>Ascomycota</taxon>
        <taxon>Pezizomycotina</taxon>
        <taxon>Dothideomycetes</taxon>
        <taxon>Pleosporomycetidae</taxon>
        <taxon>Pleosporales</taxon>
        <taxon>Pleomassariaceae</taxon>
        <taxon>Pleomassaria</taxon>
    </lineage>
</organism>
<gene>
    <name evidence="2" type="ORF">K504DRAFT_297228</name>
</gene>
<keyword evidence="1" id="KW-0472">Membrane</keyword>
<feature type="transmembrane region" description="Helical" evidence="1">
    <location>
        <begin position="26"/>
        <end position="47"/>
    </location>
</feature>
<accession>A0A6G1K5J1</accession>
<reference evidence="2" key="1">
    <citation type="journal article" date="2020" name="Stud. Mycol.">
        <title>101 Dothideomycetes genomes: a test case for predicting lifestyles and emergence of pathogens.</title>
        <authorList>
            <person name="Haridas S."/>
            <person name="Albert R."/>
            <person name="Binder M."/>
            <person name="Bloem J."/>
            <person name="Labutti K."/>
            <person name="Salamov A."/>
            <person name="Andreopoulos B."/>
            <person name="Baker S."/>
            <person name="Barry K."/>
            <person name="Bills G."/>
            <person name="Bluhm B."/>
            <person name="Cannon C."/>
            <person name="Castanera R."/>
            <person name="Culley D."/>
            <person name="Daum C."/>
            <person name="Ezra D."/>
            <person name="Gonzalez J."/>
            <person name="Henrissat B."/>
            <person name="Kuo A."/>
            <person name="Liang C."/>
            <person name="Lipzen A."/>
            <person name="Lutzoni F."/>
            <person name="Magnuson J."/>
            <person name="Mondo S."/>
            <person name="Nolan M."/>
            <person name="Ohm R."/>
            <person name="Pangilinan J."/>
            <person name="Park H.-J."/>
            <person name="Ramirez L."/>
            <person name="Alfaro M."/>
            <person name="Sun H."/>
            <person name="Tritt A."/>
            <person name="Yoshinaga Y."/>
            <person name="Zwiers L.-H."/>
            <person name="Turgeon B."/>
            <person name="Goodwin S."/>
            <person name="Spatafora J."/>
            <person name="Crous P."/>
            <person name="Grigoriev I."/>
        </authorList>
    </citation>
    <scope>NUCLEOTIDE SEQUENCE</scope>
    <source>
        <strain evidence="2">CBS 279.74</strain>
    </source>
</reference>
<name>A0A6G1K5J1_9PLEO</name>